<organism evidence="3 4">
    <name type="scientific">Compostibacter hankyongensis</name>
    <dbReference type="NCBI Taxonomy" id="1007089"/>
    <lineage>
        <taxon>Bacteria</taxon>
        <taxon>Pseudomonadati</taxon>
        <taxon>Bacteroidota</taxon>
        <taxon>Chitinophagia</taxon>
        <taxon>Chitinophagales</taxon>
        <taxon>Chitinophagaceae</taxon>
        <taxon>Compostibacter</taxon>
    </lineage>
</organism>
<dbReference type="InterPro" id="IPR023997">
    <property type="entry name" value="TonB-dep_OMP_SusC/RagA_CS"/>
</dbReference>
<evidence type="ECO:0000256" key="1">
    <source>
        <dbReference type="PROSITE-ProRule" id="PRU01360"/>
    </source>
</evidence>
<keyword evidence="1" id="KW-1134">Transmembrane beta strand</keyword>
<dbReference type="InterPro" id="IPR023996">
    <property type="entry name" value="TonB-dep_OMP_SusC/RagA"/>
</dbReference>
<dbReference type="EMBL" id="BAABFN010000021">
    <property type="protein sequence ID" value="GAA4318306.1"/>
    <property type="molecule type" value="Genomic_DNA"/>
</dbReference>
<dbReference type="InterPro" id="IPR018247">
    <property type="entry name" value="EF_Hand_1_Ca_BS"/>
</dbReference>
<dbReference type="InterPro" id="IPR008969">
    <property type="entry name" value="CarboxyPept-like_regulatory"/>
</dbReference>
<dbReference type="SUPFAM" id="SSF56935">
    <property type="entry name" value="Porins"/>
    <property type="match status" value="1"/>
</dbReference>
<evidence type="ECO:0000313" key="4">
    <source>
        <dbReference type="Proteomes" id="UP001501207"/>
    </source>
</evidence>
<dbReference type="NCBIfam" id="TIGR04057">
    <property type="entry name" value="SusC_RagA_signa"/>
    <property type="match status" value="1"/>
</dbReference>
<dbReference type="Gene3D" id="2.170.130.10">
    <property type="entry name" value="TonB-dependent receptor, plug domain"/>
    <property type="match status" value="1"/>
</dbReference>
<protein>
    <submittedName>
        <fullName evidence="3">TonB-dependent receptor</fullName>
    </submittedName>
</protein>
<dbReference type="PROSITE" id="PS00018">
    <property type="entry name" value="EF_HAND_1"/>
    <property type="match status" value="1"/>
</dbReference>
<reference evidence="4" key="1">
    <citation type="journal article" date="2019" name="Int. J. Syst. Evol. Microbiol.">
        <title>The Global Catalogue of Microorganisms (GCM) 10K type strain sequencing project: providing services to taxonomists for standard genome sequencing and annotation.</title>
        <authorList>
            <consortium name="The Broad Institute Genomics Platform"/>
            <consortium name="The Broad Institute Genome Sequencing Center for Infectious Disease"/>
            <person name="Wu L."/>
            <person name="Ma J."/>
        </authorList>
    </citation>
    <scope>NUCLEOTIDE SEQUENCE [LARGE SCALE GENOMIC DNA]</scope>
    <source>
        <strain evidence="4">JCM 17664</strain>
    </source>
</reference>
<dbReference type="Pfam" id="PF13715">
    <property type="entry name" value="CarbopepD_reg_2"/>
    <property type="match status" value="1"/>
</dbReference>
<name>A0ABP8G660_9BACT</name>
<dbReference type="Proteomes" id="UP001501207">
    <property type="component" value="Unassembled WGS sequence"/>
</dbReference>
<dbReference type="InterPro" id="IPR012910">
    <property type="entry name" value="Plug_dom"/>
</dbReference>
<keyword evidence="1" id="KW-0998">Cell outer membrane</keyword>
<dbReference type="NCBIfam" id="TIGR04056">
    <property type="entry name" value="OMP_RagA_SusC"/>
    <property type="match status" value="1"/>
</dbReference>
<dbReference type="PROSITE" id="PS52016">
    <property type="entry name" value="TONB_DEPENDENT_REC_3"/>
    <property type="match status" value="1"/>
</dbReference>
<comment type="similarity">
    <text evidence="1">Belongs to the TonB-dependent receptor family.</text>
</comment>
<keyword evidence="4" id="KW-1185">Reference proteome</keyword>
<dbReference type="InterPro" id="IPR037066">
    <property type="entry name" value="Plug_dom_sf"/>
</dbReference>
<proteinExistence type="inferred from homology"/>
<accession>A0ABP8G660</accession>
<keyword evidence="1" id="KW-0472">Membrane</keyword>
<feature type="domain" description="TonB-dependent receptor plug" evidence="2">
    <location>
        <begin position="129"/>
        <end position="237"/>
    </location>
</feature>
<keyword evidence="1" id="KW-0812">Transmembrane</keyword>
<dbReference type="SUPFAM" id="SSF49464">
    <property type="entry name" value="Carboxypeptidase regulatory domain-like"/>
    <property type="match status" value="1"/>
</dbReference>
<evidence type="ECO:0000259" key="2">
    <source>
        <dbReference type="Pfam" id="PF07715"/>
    </source>
</evidence>
<keyword evidence="1" id="KW-0813">Transport</keyword>
<dbReference type="Pfam" id="PF07715">
    <property type="entry name" value="Plug"/>
    <property type="match status" value="1"/>
</dbReference>
<comment type="caution">
    <text evidence="3">The sequence shown here is derived from an EMBL/GenBank/DDBJ whole genome shotgun (WGS) entry which is preliminary data.</text>
</comment>
<keyword evidence="3" id="KW-0675">Receptor</keyword>
<gene>
    <name evidence="3" type="ORF">GCM10023143_30970</name>
</gene>
<dbReference type="InterPro" id="IPR039426">
    <property type="entry name" value="TonB-dep_rcpt-like"/>
</dbReference>
<evidence type="ECO:0000313" key="3">
    <source>
        <dbReference type="EMBL" id="GAA4318306.1"/>
    </source>
</evidence>
<sequence>MPAAAILPAAGGAPLPEPAGRFAVPETGFPRLISAPPEDTVHGTVADDQGAPLIGVTVKVKDGSAGTVTDQNGRYTLAVPENATLVFTMIGFDTREVPVQGRQVIDIKLAAGSNQLGETVVVAFGTQKKSDMVGSVTTIKPGDLKIPSSNLTTALAGRAAGVIAYQRSGEPGKDNAEFFIRGVTTFGYKKDPLILIDGIELTTTDLARLQVDDIASFSILKDATATALYGSRAANGVILVTTKEGAVGKAHLAFRVENSVSMPTQNVELADPVTYMKLSNEATLTRDPLGVLLYSDRKIENTEAGTNPYAYPANDWRKIMFRDYTMNQRFNLSVSGGGGVARYYVAGSYNRDNGLMKVDKRNDFNNNIRLNTYTLRSNVNINLTKTTEMVVRLSGTFDDYTGPVDGGEFMYKKVMRSNPALFPPYYPVDELHKYVNHIMFGNYNEGTYLNPYADMVKGYKDYSRSLMLAQLELKQDLKAITPGLSISGMVNTNRSSYFDVNRFYNPFWYELAGYNEREDAYFTININPDDGTNYLGYNEGPKTISTAFYLESRVNYDQVFDKHGVSGMLVFMAQTRLDANAGDLQKSLPYRNLGLSGRFSYDYDKRYFAEFNFGYNGSERFDENHRFGFFPSVGLAWTISNEAFMESLKPVVTNLRLRATYGLIGNDAIGDAADRFFYLSNVNMNNPAKSATFGRDPGSLFTQNGISTSRYANNDITWETSTQKNIALELGLFDKFTLNAEYFSQYRDHILMTRASIPLAAGFAAPIRANVGAATGQGVDISADYKQFFQNSLWISGMGNFTYASSKYKVYEDPEYIEPYRYHVGNAIYQTYGYIAEKLFIDDEEAANSPRQNFGMYGGGDIKFLDVNRDNQITEADMVPIGNPTLPEIVYGFGFSMGYKNFDISAFFQGLANESFWIDAKATSPFASYRYQSEIDNNQLVGVTLQNQLLKAYADSHWSEDNRNVYALWPRLSPTINENDAQTSTWFMRDGSFLRLKQVEIGYTLPRSLQKKIRTSTCRIYVNASNPLIFSKFNLWDVEMGGNGLGYPIQKVFNIGLNLTFN</sequence>
<dbReference type="Gene3D" id="2.60.40.1120">
    <property type="entry name" value="Carboxypeptidase-like, regulatory domain"/>
    <property type="match status" value="1"/>
</dbReference>
<comment type="subcellular location">
    <subcellularLocation>
        <location evidence="1">Cell outer membrane</location>
        <topology evidence="1">Multi-pass membrane protein</topology>
    </subcellularLocation>
</comment>